<dbReference type="EMBL" id="CP035494">
    <property type="protein sequence ID" value="QAY59944.1"/>
    <property type="molecule type" value="Genomic_DNA"/>
</dbReference>
<dbReference type="InterPro" id="IPR018750">
    <property type="entry name" value="DUF2306_membrane"/>
</dbReference>
<feature type="transmembrane region" description="Helical" evidence="1">
    <location>
        <begin position="64"/>
        <end position="91"/>
    </location>
</feature>
<dbReference type="KEGG" id="mprt:ET475_08010"/>
<keyword evidence="1" id="KW-0812">Transmembrane</keyword>
<sequence>MAASDAASTALTATSPHRGYLSVILLVLVPSALVALAMSTLYFVMLPAMPFLRDYYFEQQEQTYATYVVPLLGHIGAGTIALACGPVNLVNALRNGYTRTHRYVGAVYAVAVAISATCAIFMSFHAYPGIIPGGRLIVTSGFCTLGILWLGTLMMALRGILIRHDIVAHRFWIITNFSLTFAAVVIRAENGAIIAADQFDRLYPWLGWVSWVPCPIVGSLLARRVNRRRRGRVPV</sequence>
<evidence type="ECO:0000313" key="3">
    <source>
        <dbReference type="Proteomes" id="UP000293995"/>
    </source>
</evidence>
<feature type="transmembrane region" description="Helical" evidence="1">
    <location>
        <begin position="103"/>
        <end position="124"/>
    </location>
</feature>
<organism evidence="2 3">
    <name type="scientific">Microbacterium protaetiae</name>
    <dbReference type="NCBI Taxonomy" id="2509458"/>
    <lineage>
        <taxon>Bacteria</taxon>
        <taxon>Bacillati</taxon>
        <taxon>Actinomycetota</taxon>
        <taxon>Actinomycetes</taxon>
        <taxon>Micrococcales</taxon>
        <taxon>Microbacteriaceae</taxon>
        <taxon>Microbacterium</taxon>
    </lineage>
</organism>
<keyword evidence="1" id="KW-0472">Membrane</keyword>
<dbReference type="OrthoDB" id="4698148at2"/>
<feature type="transmembrane region" description="Helical" evidence="1">
    <location>
        <begin position="136"/>
        <end position="161"/>
    </location>
</feature>
<accession>A0A4P6ECY0</accession>
<keyword evidence="1" id="KW-1133">Transmembrane helix</keyword>
<feature type="transmembrane region" description="Helical" evidence="1">
    <location>
        <begin position="202"/>
        <end position="222"/>
    </location>
</feature>
<feature type="transmembrane region" description="Helical" evidence="1">
    <location>
        <begin position="173"/>
        <end position="196"/>
    </location>
</feature>
<feature type="transmembrane region" description="Helical" evidence="1">
    <location>
        <begin position="20"/>
        <end position="44"/>
    </location>
</feature>
<evidence type="ECO:0000313" key="2">
    <source>
        <dbReference type="EMBL" id="QAY59944.1"/>
    </source>
</evidence>
<reference evidence="2 3" key="1">
    <citation type="submission" date="2019-01" db="EMBL/GenBank/DDBJ databases">
        <title>Genome sequencing of strain DFW100M-13.</title>
        <authorList>
            <person name="Heo J."/>
            <person name="Kim S.-J."/>
            <person name="Kim J.-S."/>
            <person name="Hong S.-B."/>
            <person name="Kwon S.-W."/>
        </authorList>
    </citation>
    <scope>NUCLEOTIDE SEQUENCE [LARGE SCALE GENOMIC DNA]</scope>
    <source>
        <strain evidence="2 3">DFW100M-13</strain>
    </source>
</reference>
<gene>
    <name evidence="2" type="ORF">ET475_08010</name>
</gene>
<dbReference type="Proteomes" id="UP000293995">
    <property type="component" value="Chromosome"/>
</dbReference>
<evidence type="ECO:0000256" key="1">
    <source>
        <dbReference type="SAM" id="Phobius"/>
    </source>
</evidence>
<protein>
    <submittedName>
        <fullName evidence="2">DUF2306 domain-containing protein</fullName>
    </submittedName>
</protein>
<dbReference type="Pfam" id="PF10067">
    <property type="entry name" value="DUF2306"/>
    <property type="match status" value="1"/>
</dbReference>
<name>A0A4P6ECY0_9MICO</name>
<keyword evidence="3" id="KW-1185">Reference proteome</keyword>
<dbReference type="AlphaFoldDB" id="A0A4P6ECY0"/>
<dbReference type="RefSeq" id="WP_129388332.1">
    <property type="nucleotide sequence ID" value="NZ_CP035494.1"/>
</dbReference>
<proteinExistence type="predicted"/>